<comment type="caution">
    <text evidence="1">The sequence shown here is derived from an EMBL/GenBank/DDBJ whole genome shotgun (WGS) entry which is preliminary data.</text>
</comment>
<keyword evidence="2" id="KW-1185">Reference proteome</keyword>
<evidence type="ECO:0000313" key="2">
    <source>
        <dbReference type="Proteomes" id="UP001164539"/>
    </source>
</evidence>
<keyword evidence="1" id="KW-0647">Proteasome</keyword>
<dbReference type="Proteomes" id="UP001164539">
    <property type="component" value="Chromosome 7"/>
</dbReference>
<proteinExistence type="predicted"/>
<gene>
    <name evidence="1" type="ORF">OWV82_012699</name>
</gene>
<accession>A0ACC1XRP9</accession>
<evidence type="ECO:0000313" key="1">
    <source>
        <dbReference type="EMBL" id="KAJ4714174.1"/>
    </source>
</evidence>
<dbReference type="EMBL" id="CM051400">
    <property type="protein sequence ID" value="KAJ4714174.1"/>
    <property type="molecule type" value="Genomic_DNA"/>
</dbReference>
<reference evidence="1 2" key="1">
    <citation type="journal article" date="2023" name="Science">
        <title>Complex scaffold remodeling in plant triterpene biosynthesis.</title>
        <authorList>
            <person name="De La Pena R."/>
            <person name="Hodgson H."/>
            <person name="Liu J.C."/>
            <person name="Stephenson M.J."/>
            <person name="Martin A.C."/>
            <person name="Owen C."/>
            <person name="Harkess A."/>
            <person name="Leebens-Mack J."/>
            <person name="Jimenez L.E."/>
            <person name="Osbourn A."/>
            <person name="Sattely E.S."/>
        </authorList>
    </citation>
    <scope>NUCLEOTIDE SEQUENCE [LARGE SCALE GENOMIC DNA]</scope>
    <source>
        <strain evidence="2">cv. JPN11</strain>
        <tissue evidence="1">Leaf</tissue>
    </source>
</reference>
<protein>
    <submittedName>
        <fullName evidence="1">26S proteasome non-ATPase regulatory subunit 4</fullName>
    </submittedName>
</protein>
<sequence>MQLNPENAVGVLTMAGKGVRVLVTPTSDLGKVLACMHVLDAGLEMAALPKQKQLQRIIHFAGSPIKHEKKVLEMIGSSRRECTPVFSGNGDGGNGFAAAAAAVPACRCLWIDPNDPSVKDVAASMQNQSEPQGIKGRRRENFLQLLFHDRWNLVLAVYAHSCKHSAENVNEGFRLC</sequence>
<name>A0ACC1XRP9_MELAZ</name>
<organism evidence="1 2">
    <name type="scientific">Melia azedarach</name>
    <name type="common">Chinaberry tree</name>
    <dbReference type="NCBI Taxonomy" id="155640"/>
    <lineage>
        <taxon>Eukaryota</taxon>
        <taxon>Viridiplantae</taxon>
        <taxon>Streptophyta</taxon>
        <taxon>Embryophyta</taxon>
        <taxon>Tracheophyta</taxon>
        <taxon>Spermatophyta</taxon>
        <taxon>Magnoliopsida</taxon>
        <taxon>eudicotyledons</taxon>
        <taxon>Gunneridae</taxon>
        <taxon>Pentapetalae</taxon>
        <taxon>rosids</taxon>
        <taxon>malvids</taxon>
        <taxon>Sapindales</taxon>
        <taxon>Meliaceae</taxon>
        <taxon>Melia</taxon>
    </lineage>
</organism>